<feature type="domain" description="DUF4935" evidence="1">
    <location>
        <begin position="4"/>
        <end position="165"/>
    </location>
</feature>
<dbReference type="AlphaFoldDB" id="W1UZQ5"/>
<sequence>MINVYLDSNIYIQEKYGLNNSYFLLLNQLIQTNEIRLLYSNVTKGEVFYHLRDSVESAVTAYNKAQSEFYKAYAHYGRFDYSKLKTETEISILENEFNKFWEQENSLELLLNNIDINNILLAHFNIEYPFEKKKRNEFKDAFMIEAIKLFIREHNEQVYLITQDNGVIQAVKDEPNIKIFESLEKFSRTDEIKALYDNSYVELLNRYINSEDIKKTFLHVLENSELIRIGEFDYEVESFDIDGLSIVVDFATCNNQDNIQANLMLIIDYSIEASYIDIENSIYDPEDKCFIYKKYIYLSEKHKKNISVDLDFILKHDGTFNIQNDIGSVKDLSVIELDDESLVDEPIIDMDEGLEYAEVLGDDYCYQGSFLENDDRIDQYSCENCSSPVDETTAKLALNKQERILCDACLSNYNSDDEL</sequence>
<evidence type="ECO:0000313" key="3">
    <source>
        <dbReference type="Proteomes" id="UP000018855"/>
    </source>
</evidence>
<gene>
    <name evidence="2" type="ORF">Q619_VDC00556G0026</name>
</gene>
<proteinExistence type="predicted"/>
<dbReference type="EMBL" id="AZMJ01000556">
    <property type="protein sequence ID" value="ETI98204.1"/>
    <property type="molecule type" value="Genomic_DNA"/>
</dbReference>
<reference evidence="2 3" key="1">
    <citation type="submission" date="2013-12" db="EMBL/GenBank/DDBJ databases">
        <title>A Varibaculum cambriense genome reconstructed from a premature infant gut community with otherwise low bacterial novelty that shifts toward anaerobic metabolism during the third week of life.</title>
        <authorList>
            <person name="Brown C.T."/>
            <person name="Sharon I."/>
            <person name="Thomas B.C."/>
            <person name="Castelle C.J."/>
            <person name="Morowitz M.J."/>
            <person name="Banfield J.F."/>
        </authorList>
    </citation>
    <scope>NUCLEOTIDE SEQUENCE [LARGE SCALE GENOMIC DNA]</scope>
    <source>
        <strain evidence="3">DORA_11</strain>
    </source>
</reference>
<accession>W1UZQ5</accession>
<dbReference type="Pfam" id="PF16289">
    <property type="entry name" value="PIN_12"/>
    <property type="match status" value="1"/>
</dbReference>
<dbReference type="Proteomes" id="UP000018855">
    <property type="component" value="Unassembled WGS sequence"/>
</dbReference>
<evidence type="ECO:0000259" key="1">
    <source>
        <dbReference type="Pfam" id="PF16289"/>
    </source>
</evidence>
<protein>
    <recommendedName>
        <fullName evidence="1">DUF4935 domain-containing protein</fullName>
    </recommendedName>
</protein>
<dbReference type="InterPro" id="IPR032557">
    <property type="entry name" value="DUF4935"/>
</dbReference>
<name>W1UZQ5_9FIRM</name>
<comment type="caution">
    <text evidence="2">The sequence shown here is derived from an EMBL/GenBank/DDBJ whole genome shotgun (WGS) entry which is preliminary data.</text>
</comment>
<organism evidence="2 3">
    <name type="scientific">Veillonella dispar DORA_11</name>
    <dbReference type="NCBI Taxonomy" id="1403949"/>
    <lineage>
        <taxon>Bacteria</taxon>
        <taxon>Bacillati</taxon>
        <taxon>Bacillota</taxon>
        <taxon>Negativicutes</taxon>
        <taxon>Veillonellales</taxon>
        <taxon>Veillonellaceae</taxon>
        <taxon>Veillonella</taxon>
    </lineage>
</organism>
<dbReference type="PATRIC" id="fig|1403949.3.peg.1164"/>
<evidence type="ECO:0000313" key="2">
    <source>
        <dbReference type="EMBL" id="ETI98204.1"/>
    </source>
</evidence>